<dbReference type="EMBL" id="ACPB03015014">
    <property type="status" value="NOT_ANNOTATED_CDS"/>
    <property type="molecule type" value="Genomic_DNA"/>
</dbReference>
<dbReference type="AlphaFoldDB" id="T1HJS0"/>
<dbReference type="EnsemblMetazoa" id="RPRC004292-RA">
    <property type="protein sequence ID" value="RPRC004292-PA"/>
    <property type="gene ID" value="RPRC004292"/>
</dbReference>
<dbReference type="Proteomes" id="UP000015103">
    <property type="component" value="Unassembled WGS sequence"/>
</dbReference>
<organism evidence="1 2">
    <name type="scientific">Rhodnius prolixus</name>
    <name type="common">Triatomid bug</name>
    <dbReference type="NCBI Taxonomy" id="13249"/>
    <lineage>
        <taxon>Eukaryota</taxon>
        <taxon>Metazoa</taxon>
        <taxon>Ecdysozoa</taxon>
        <taxon>Arthropoda</taxon>
        <taxon>Hexapoda</taxon>
        <taxon>Insecta</taxon>
        <taxon>Pterygota</taxon>
        <taxon>Neoptera</taxon>
        <taxon>Paraneoptera</taxon>
        <taxon>Hemiptera</taxon>
        <taxon>Heteroptera</taxon>
        <taxon>Panheteroptera</taxon>
        <taxon>Cimicomorpha</taxon>
        <taxon>Reduviidae</taxon>
        <taxon>Triatominae</taxon>
        <taxon>Rhodnius</taxon>
    </lineage>
</organism>
<sequence>MFKENLVCLTSLTIFIVFFIECVANDSLINCGHKNSNHGIIMTFQAKYVFTSLYHLEIKPHVGKNAMQPCITDKMFIETNYVKQLIGNTELGIQYDYKSHSQELNFGINGGGNGLHLAEQGEDSGECCKRNYTKPGNYCVTVELEDPRCARPTLWAKSAKSCQWISDSTGALVPFKPPSVRLGEHKTLIWISTVGCISVILAVIICVYFKSYPKKIYHHYVSCAPLHTQQLSSINKPKILLLYPRDCEHFMNVMETFRSLLQEFLHAQVYDVWDIENWDTVNEAGYQWIFKYLTDKSIKVIVIASQCSKLFEIALINQKGIEYRGEPHCFDNLFLYSLKESLTLVSCSTDNYNRFFVVRLEEPGCEENRFGSITPCTVYTIPEHLKDLTLEIHNMDPGEVILNPEETSKILQFSKSLDELKQFKLNNPNYLNDLINLIDENR</sequence>
<accession>T1HJS0</accession>
<dbReference type="EMBL" id="ACPB03015015">
    <property type="status" value="NOT_ANNOTATED_CDS"/>
    <property type="molecule type" value="Genomic_DNA"/>
</dbReference>
<dbReference type="Gene3D" id="3.40.50.11530">
    <property type="match status" value="1"/>
</dbReference>
<evidence type="ECO:0000313" key="1">
    <source>
        <dbReference type="EnsemblMetazoa" id="RPRC004292-PA"/>
    </source>
</evidence>
<reference evidence="1" key="1">
    <citation type="submission" date="2015-05" db="UniProtKB">
        <authorList>
            <consortium name="EnsemblMetazoa"/>
        </authorList>
    </citation>
    <scope>IDENTIFICATION</scope>
</reference>
<keyword evidence="2" id="KW-1185">Reference proteome</keyword>
<name>T1HJS0_RHOPR</name>
<protein>
    <submittedName>
        <fullName evidence="1">SEFIR domain-containing protein</fullName>
    </submittedName>
</protein>
<dbReference type="InParanoid" id="T1HJS0"/>
<dbReference type="InterPro" id="IPR013568">
    <property type="entry name" value="SEFIR_dom"/>
</dbReference>
<dbReference type="Pfam" id="PF08357">
    <property type="entry name" value="SEFIR"/>
    <property type="match status" value="1"/>
</dbReference>
<dbReference type="VEuPathDB" id="VectorBase:RPRC004292"/>
<dbReference type="eggNOG" id="ENOG502T8YX">
    <property type="taxonomic scope" value="Eukaryota"/>
</dbReference>
<dbReference type="EMBL" id="ACPB03015016">
    <property type="status" value="NOT_ANNOTATED_CDS"/>
    <property type="molecule type" value="Genomic_DNA"/>
</dbReference>
<evidence type="ECO:0000313" key="2">
    <source>
        <dbReference type="Proteomes" id="UP000015103"/>
    </source>
</evidence>
<dbReference type="HOGENOM" id="CLU_620114_0_0_1"/>
<dbReference type="OMA" id="RIRNECV"/>
<proteinExistence type="predicted"/>